<dbReference type="OMA" id="QNSFAFM"/>
<name>A0A5K1UN27_ENTHI</name>
<dbReference type="Proteomes" id="UP000078387">
    <property type="component" value="Unassembled WGS sequence"/>
</dbReference>
<dbReference type="EMBL" id="BDEQ01000001">
    <property type="protein sequence ID" value="GAT95449.1"/>
    <property type="molecule type" value="Genomic_DNA"/>
</dbReference>
<dbReference type="VEuPathDB" id="AmoebaDB:EHI7A_054260"/>
<dbReference type="VEuPathDB" id="AmoebaDB:EHI8A_057180"/>
<evidence type="ECO:0000313" key="2">
    <source>
        <dbReference type="Proteomes" id="UP000078387"/>
    </source>
</evidence>
<protein>
    <submittedName>
        <fullName evidence="1">Uncharacterized protein</fullName>
    </submittedName>
</protein>
<comment type="caution">
    <text evidence="1">The sequence shown here is derived from an EMBL/GenBank/DDBJ whole genome shotgun (WGS) entry which is preliminary data.</text>
</comment>
<dbReference type="VEuPathDB" id="AmoebaDB:EHI_158280"/>
<proteinExistence type="predicted"/>
<organism evidence="1 2">
    <name type="scientific">Entamoeba histolytica</name>
    <dbReference type="NCBI Taxonomy" id="5759"/>
    <lineage>
        <taxon>Eukaryota</taxon>
        <taxon>Amoebozoa</taxon>
        <taxon>Evosea</taxon>
        <taxon>Archamoebae</taxon>
        <taxon>Mastigamoebida</taxon>
        <taxon>Entamoebidae</taxon>
        <taxon>Entamoeba</taxon>
    </lineage>
</organism>
<dbReference type="VEuPathDB" id="AmoebaDB:KM1_101380"/>
<reference evidence="1 2" key="1">
    <citation type="submission" date="2016-05" db="EMBL/GenBank/DDBJ databases">
        <title>First whole genome sequencing of Entamoeba histolytica HM1:IMSS-clone-6.</title>
        <authorList>
            <person name="Mukherjee Avik.K."/>
            <person name="Izumyama S."/>
            <person name="Nakada-Tsukui K."/>
            <person name="Nozaki T."/>
        </authorList>
    </citation>
    <scope>NUCLEOTIDE SEQUENCE [LARGE SCALE GENOMIC DNA]</scope>
    <source>
        <strain evidence="1 2">HM1:IMSS clone 6</strain>
    </source>
</reference>
<accession>A0A5K1UN27</accession>
<gene>
    <name evidence="1" type="ORF">CL6EHI_158280</name>
</gene>
<sequence length="389" mass="45953">MEEGMCRVETLIKNTMKKIVDYEEQRKETELMKTYELMKYESLDKEDEHNKNLVIEILRQSINRNDMSLGKLKKWKDLTIELFKKIERIEKEENERKEENKISMIKVLDSKNNHHEPIIKRRCSFIKRVSSPRSLIKVKELNKKRQSNRFEEVNSQPIDHHLVFCNDEIAKSVSLKRRSTGQMGINNQITNISTELLLNEEKNIKKEGGFNESINEGITVQMITTSPSDLEIVENTMKNWIPNVNRMNCIIDDDINEKWDKNICEKVQQLQKLYILFIDIHQFCIGFYFSIQSIKEWEWISVGQNSFAFISQSPNTIYQCPRKENTCLSVCFYNHYGSIISIGYPYKPIHFNKSNHLSLLSYFNDYFSCPTSLITPSLQLKRMLVYSIN</sequence>
<dbReference type="AlphaFoldDB" id="A0A5K1UN27"/>
<evidence type="ECO:0000313" key="1">
    <source>
        <dbReference type="EMBL" id="GAT95449.1"/>
    </source>
</evidence>
<dbReference type="VEuPathDB" id="AmoebaDB:EHI5A_084500"/>